<name>A0A8C4XUL9_FALTI</name>
<dbReference type="AlphaFoldDB" id="A0A8C4XUL9"/>
<dbReference type="OrthoDB" id="9909567at2759"/>
<reference evidence="3" key="2">
    <citation type="submission" date="2025-09" db="UniProtKB">
        <authorList>
            <consortium name="Ensembl"/>
        </authorList>
    </citation>
    <scope>IDENTIFICATION</scope>
</reference>
<evidence type="ECO:0000256" key="1">
    <source>
        <dbReference type="SAM" id="MobiDB-lite"/>
    </source>
</evidence>
<keyword evidence="4" id="KW-1185">Reference proteome</keyword>
<dbReference type="PANTHER" id="PTHR35675">
    <property type="entry name" value="HYPOTHETICAL PROTEIN LOC100362216"/>
    <property type="match status" value="1"/>
</dbReference>
<evidence type="ECO:0000259" key="2">
    <source>
        <dbReference type="Pfam" id="PF15443"/>
    </source>
</evidence>
<evidence type="ECO:0000313" key="4">
    <source>
        <dbReference type="Proteomes" id="UP000694562"/>
    </source>
</evidence>
<reference evidence="3" key="1">
    <citation type="submission" date="2025-08" db="UniProtKB">
        <authorList>
            <consortium name="Ensembl"/>
        </authorList>
    </citation>
    <scope>IDENTIFICATION</scope>
</reference>
<organism evidence="3 4">
    <name type="scientific">Falco tinnunculus</name>
    <name type="common">Common kestrel</name>
    <dbReference type="NCBI Taxonomy" id="100819"/>
    <lineage>
        <taxon>Eukaryota</taxon>
        <taxon>Metazoa</taxon>
        <taxon>Chordata</taxon>
        <taxon>Craniata</taxon>
        <taxon>Vertebrata</taxon>
        <taxon>Euteleostomi</taxon>
        <taxon>Archelosauria</taxon>
        <taxon>Archosauria</taxon>
        <taxon>Dinosauria</taxon>
        <taxon>Saurischia</taxon>
        <taxon>Theropoda</taxon>
        <taxon>Coelurosauria</taxon>
        <taxon>Aves</taxon>
        <taxon>Neognathae</taxon>
        <taxon>Neoaves</taxon>
        <taxon>Telluraves</taxon>
        <taxon>Australaves</taxon>
        <taxon>Falconiformes</taxon>
        <taxon>Falconidae</taxon>
        <taxon>Falco</taxon>
    </lineage>
</organism>
<accession>A0A8C4XUL9</accession>
<proteinExistence type="predicted"/>
<dbReference type="InterPro" id="IPR027868">
    <property type="entry name" value="C2orf72-like_C"/>
</dbReference>
<dbReference type="Ensembl" id="ENSFTIT00000024017.1">
    <property type="protein sequence ID" value="ENSFTIP00000023064.1"/>
    <property type="gene ID" value="ENSFTIG00000014829.1"/>
</dbReference>
<feature type="domain" description="C2orf72-like C-terminal" evidence="2">
    <location>
        <begin position="149"/>
        <end position="278"/>
    </location>
</feature>
<feature type="region of interest" description="Disordered" evidence="1">
    <location>
        <begin position="1"/>
        <end position="30"/>
    </location>
</feature>
<sequence>MLPGPRDLRRGGAGGGAVPGAVRGARPGARRREMATAELLELRALVERAGGRRAVLLVAEVAEGAPAAATLAAFARDLLGDEAPPGPVPGPVPGCRSRRRAGGGRRALEARLLLVLCRGGAARGRGARARLREVVRDVRGRLPPAPPPAVVGVLLPGGDAEDAAVLDATLRRQFPAPGTVQAARYGPGSPAALRECRAAACRALRAALQHPAEEGKDRERWKLPSFLRCISWSRRSRRKGHEAKATNSVHEDDLRDPEEELALTSLSPNGNYEEAAGGVGT</sequence>
<dbReference type="Proteomes" id="UP000694562">
    <property type="component" value="Unplaced"/>
</dbReference>
<evidence type="ECO:0000313" key="3">
    <source>
        <dbReference type="Ensembl" id="ENSFTIP00000023064.1"/>
    </source>
</evidence>
<protein>
    <recommendedName>
        <fullName evidence="2">C2orf72-like C-terminal domain-containing protein</fullName>
    </recommendedName>
</protein>
<feature type="region of interest" description="Disordered" evidence="1">
    <location>
        <begin position="239"/>
        <end position="281"/>
    </location>
</feature>
<dbReference type="Pfam" id="PF15443">
    <property type="entry name" value="DUF4630"/>
    <property type="match status" value="1"/>
</dbReference>
<feature type="compositionally biased region" description="Basic and acidic residues" evidence="1">
    <location>
        <begin position="1"/>
        <end position="10"/>
    </location>
</feature>
<dbReference type="PANTHER" id="PTHR35675:SF1">
    <property type="entry name" value="RIKEN CDNA 2810459M11 GENE"/>
    <property type="match status" value="1"/>
</dbReference>
<dbReference type="OMA" id="IHTPAEP"/>